<reference evidence="2 3" key="1">
    <citation type="journal article" date="2018" name="Sci. Rep.">
        <title>Genomic signatures of local adaptation to the degree of environmental predictability in rotifers.</title>
        <authorList>
            <person name="Franch-Gras L."/>
            <person name="Hahn C."/>
            <person name="Garcia-Roger E.M."/>
            <person name="Carmona M.J."/>
            <person name="Serra M."/>
            <person name="Gomez A."/>
        </authorList>
    </citation>
    <scope>NUCLEOTIDE SEQUENCE [LARGE SCALE GENOMIC DNA]</scope>
    <source>
        <strain evidence="2">HYR1</strain>
    </source>
</reference>
<evidence type="ECO:0000313" key="3">
    <source>
        <dbReference type="Proteomes" id="UP000276133"/>
    </source>
</evidence>
<keyword evidence="1" id="KW-0812">Transmembrane</keyword>
<name>A0A3M7Q202_BRAPC</name>
<evidence type="ECO:0000313" key="2">
    <source>
        <dbReference type="EMBL" id="RNA05224.1"/>
    </source>
</evidence>
<comment type="caution">
    <text evidence="2">The sequence shown here is derived from an EMBL/GenBank/DDBJ whole genome shotgun (WGS) entry which is preliminary data.</text>
</comment>
<keyword evidence="3" id="KW-1185">Reference proteome</keyword>
<gene>
    <name evidence="2" type="ORF">BpHYR1_011318</name>
</gene>
<evidence type="ECO:0000256" key="1">
    <source>
        <dbReference type="SAM" id="Phobius"/>
    </source>
</evidence>
<dbReference type="Proteomes" id="UP000276133">
    <property type="component" value="Unassembled WGS sequence"/>
</dbReference>
<dbReference type="EMBL" id="REGN01007813">
    <property type="protein sequence ID" value="RNA05224.1"/>
    <property type="molecule type" value="Genomic_DNA"/>
</dbReference>
<keyword evidence="1" id="KW-1133">Transmembrane helix</keyword>
<proteinExistence type="predicted"/>
<dbReference type="AlphaFoldDB" id="A0A3M7Q202"/>
<protein>
    <submittedName>
        <fullName evidence="2">Uncharacterized protein</fullName>
    </submittedName>
</protein>
<feature type="transmembrane region" description="Helical" evidence="1">
    <location>
        <begin position="178"/>
        <end position="197"/>
    </location>
</feature>
<organism evidence="2 3">
    <name type="scientific">Brachionus plicatilis</name>
    <name type="common">Marine rotifer</name>
    <name type="synonym">Brachionus muelleri</name>
    <dbReference type="NCBI Taxonomy" id="10195"/>
    <lineage>
        <taxon>Eukaryota</taxon>
        <taxon>Metazoa</taxon>
        <taxon>Spiralia</taxon>
        <taxon>Gnathifera</taxon>
        <taxon>Rotifera</taxon>
        <taxon>Eurotatoria</taxon>
        <taxon>Monogononta</taxon>
        <taxon>Pseudotrocha</taxon>
        <taxon>Ploima</taxon>
        <taxon>Brachionidae</taxon>
        <taxon>Brachionus</taxon>
    </lineage>
</organism>
<feature type="transmembrane region" description="Helical" evidence="1">
    <location>
        <begin position="273"/>
        <end position="299"/>
    </location>
</feature>
<accession>A0A3M7Q202</accession>
<feature type="transmembrane region" description="Helical" evidence="1">
    <location>
        <begin position="20"/>
        <end position="39"/>
    </location>
</feature>
<keyword evidence="1" id="KW-0472">Membrane</keyword>
<sequence>MVSALQKYFLYHPRLHKISIPYDPFLQIVLFFLFLYTVVNSSQLQIRKLQLLEQNYLEPLVWHDHRLAMACIGSLKVFPGRKGSPFIIIKVAKLDYLFIEISIENTKRTLLYKFKKCLYKKDYIKVKKVIFEIIKNNFLALIIKTQYKMKLLYKIVNSVTTITEICFKSKLFESVSNFFSLLTIFIFVLSRFDTVLIKAGDEIFIFSVLTSRSATFGSGLKISCSKSSFFSSILFDSVLIFSSTCSILIWFSLTSSFSSSVFIFLSSLKRFKALRIGLGSFTNVVLAINFSSSVISALLD</sequence>